<accession>X1AWC4</accession>
<evidence type="ECO:0000313" key="3">
    <source>
        <dbReference type="EMBL" id="GAG87045.1"/>
    </source>
</evidence>
<feature type="non-terminal residue" evidence="3">
    <location>
        <position position="1"/>
    </location>
</feature>
<organism evidence="3">
    <name type="scientific">marine sediment metagenome</name>
    <dbReference type="NCBI Taxonomy" id="412755"/>
    <lineage>
        <taxon>unclassified sequences</taxon>
        <taxon>metagenomes</taxon>
        <taxon>ecological metagenomes</taxon>
    </lineage>
</organism>
<protein>
    <recommendedName>
        <fullName evidence="2">Amidohydrolase-related domain-containing protein</fullName>
    </recommendedName>
</protein>
<dbReference type="InterPro" id="IPR032466">
    <property type="entry name" value="Metal_Hydrolase"/>
</dbReference>
<gene>
    <name evidence="3" type="ORF">S01H4_28622</name>
</gene>
<dbReference type="GO" id="GO:0016831">
    <property type="term" value="F:carboxy-lyase activity"/>
    <property type="evidence" value="ECO:0007669"/>
    <property type="project" value="InterPro"/>
</dbReference>
<dbReference type="InterPro" id="IPR032465">
    <property type="entry name" value="ACMSD"/>
</dbReference>
<dbReference type="Gene3D" id="3.20.20.140">
    <property type="entry name" value="Metal-dependent hydrolases"/>
    <property type="match status" value="1"/>
</dbReference>
<proteinExistence type="predicted"/>
<reference evidence="3" key="1">
    <citation type="journal article" date="2014" name="Front. Microbiol.">
        <title>High frequency of phylogenetically diverse reductive dehalogenase-homologous genes in deep subseafloor sedimentary metagenomes.</title>
        <authorList>
            <person name="Kawai M."/>
            <person name="Futagami T."/>
            <person name="Toyoda A."/>
            <person name="Takaki Y."/>
            <person name="Nishi S."/>
            <person name="Hori S."/>
            <person name="Arai W."/>
            <person name="Tsubouchi T."/>
            <person name="Morono Y."/>
            <person name="Uchiyama I."/>
            <person name="Ito T."/>
            <person name="Fujiyama A."/>
            <person name="Inagaki F."/>
            <person name="Takami H."/>
        </authorList>
    </citation>
    <scope>NUCLEOTIDE SEQUENCE</scope>
    <source>
        <strain evidence="3">Expedition CK06-06</strain>
    </source>
</reference>
<dbReference type="SUPFAM" id="SSF51556">
    <property type="entry name" value="Metallo-dependent hydrolases"/>
    <property type="match status" value="1"/>
</dbReference>
<evidence type="ECO:0000259" key="2">
    <source>
        <dbReference type="Pfam" id="PF04909"/>
    </source>
</evidence>
<dbReference type="GO" id="GO:0016787">
    <property type="term" value="F:hydrolase activity"/>
    <property type="evidence" value="ECO:0007669"/>
    <property type="project" value="InterPro"/>
</dbReference>
<sequence length="168" mass="19098">AGIDIPAPKALNQLEYAINSLNLKGVKVVPPVQKFDISDTTYDPIWKKMIDLNIPLWTHGGHQVSTSGSIARFGHPLLIDELAMRHQDLTVIIGHMGTPWFWDTYSVVLRHPNVYVDISSHPHLYNYFPWDAYTNYNIEHKVLFGSDHPLVHWNQIIPAVKNLPISDG</sequence>
<dbReference type="PANTHER" id="PTHR21240">
    <property type="entry name" value="2-AMINO-3-CARBOXYLMUCONATE-6-SEMIALDEHYDE DECARBOXYLASE"/>
    <property type="match status" value="1"/>
</dbReference>
<name>X1AWC4_9ZZZZ</name>
<keyword evidence="1" id="KW-0456">Lyase</keyword>
<dbReference type="AlphaFoldDB" id="X1AWC4"/>
<evidence type="ECO:0000256" key="1">
    <source>
        <dbReference type="ARBA" id="ARBA00023239"/>
    </source>
</evidence>
<dbReference type="Pfam" id="PF04909">
    <property type="entry name" value="Amidohydro_2"/>
    <property type="match status" value="1"/>
</dbReference>
<comment type="caution">
    <text evidence="3">The sequence shown here is derived from an EMBL/GenBank/DDBJ whole genome shotgun (WGS) entry which is preliminary data.</text>
</comment>
<feature type="non-terminal residue" evidence="3">
    <location>
        <position position="168"/>
    </location>
</feature>
<feature type="domain" description="Amidohydrolase-related" evidence="2">
    <location>
        <begin position="7"/>
        <end position="151"/>
    </location>
</feature>
<dbReference type="InterPro" id="IPR006680">
    <property type="entry name" value="Amidohydro-rel"/>
</dbReference>
<dbReference type="EMBL" id="BART01014290">
    <property type="protein sequence ID" value="GAG87045.1"/>
    <property type="molecule type" value="Genomic_DNA"/>
</dbReference>